<dbReference type="EMBL" id="QGNW01000150">
    <property type="protein sequence ID" value="RVW91016.1"/>
    <property type="molecule type" value="Genomic_DNA"/>
</dbReference>
<protein>
    <submittedName>
        <fullName evidence="3">Retrovirus-related Pol polyprotein from transposon RE2</fullName>
    </submittedName>
</protein>
<feature type="region of interest" description="Disordered" evidence="1">
    <location>
        <begin position="206"/>
        <end position="233"/>
    </location>
</feature>
<comment type="caution">
    <text evidence="3">The sequence shown here is derived from an EMBL/GenBank/DDBJ whole genome shotgun (WGS) entry which is preliminary data.</text>
</comment>
<accession>A0A438I2S1</accession>
<evidence type="ECO:0000313" key="4">
    <source>
        <dbReference type="Proteomes" id="UP000288805"/>
    </source>
</evidence>
<dbReference type="Proteomes" id="UP000288805">
    <property type="component" value="Unassembled WGS sequence"/>
</dbReference>
<dbReference type="InterPro" id="IPR029472">
    <property type="entry name" value="Copia-like_N"/>
</dbReference>
<feature type="domain" description="Retrotransposon Copia-like N-terminal" evidence="2">
    <location>
        <begin position="32"/>
        <end position="71"/>
    </location>
</feature>
<feature type="region of interest" description="Disordered" evidence="1">
    <location>
        <begin position="268"/>
        <end position="289"/>
    </location>
</feature>
<reference evidence="3 4" key="1">
    <citation type="journal article" date="2018" name="PLoS Genet.">
        <title>Population sequencing reveals clonal diversity and ancestral inbreeding in the grapevine cultivar Chardonnay.</title>
        <authorList>
            <person name="Roach M.J."/>
            <person name="Johnson D.L."/>
            <person name="Bohlmann J."/>
            <person name="van Vuuren H.J."/>
            <person name="Jones S.J."/>
            <person name="Pretorius I.S."/>
            <person name="Schmidt S.A."/>
            <person name="Borneman A.R."/>
        </authorList>
    </citation>
    <scope>NUCLEOTIDE SEQUENCE [LARGE SCALE GENOMIC DNA]</scope>
    <source>
        <strain evidence="4">cv. Chardonnay</strain>
        <tissue evidence="3">Leaf</tissue>
    </source>
</reference>
<name>A0A438I2S1_VITVI</name>
<sequence length="304" mass="33947">MVSEPTRLTSKLILPQMSFSPNTTLPTFNLSSSMNLTKLTRTNYPTWKATMLPYFKGEKVFGYIDGTHQQPTKTISSSDGSSLPNPAYDFWETQDNLILSCINYSISEEVLAQKGNQSATDYFMMIKRLMDELAIVGQPLHCDDIITYLLAGLGPKYDSLVSLVSHLADSLTLENLYSMLLTCEARIQHNNQPLSLPNASANVATKQQFSGGRGRGHSYTPRGRERAQSNGTCGGGRSTNILWCQLCDKQGHTASRCYKRFDPHFQTPPPCSNPQANLASNQPQQQSHEQEWIFQIKKHANGIY</sequence>
<feature type="compositionally biased region" description="Polar residues" evidence="1">
    <location>
        <begin position="273"/>
        <end position="287"/>
    </location>
</feature>
<evidence type="ECO:0000313" key="3">
    <source>
        <dbReference type="EMBL" id="RVW91016.1"/>
    </source>
</evidence>
<dbReference type="Pfam" id="PF14244">
    <property type="entry name" value="Retrotran_gag_3"/>
    <property type="match status" value="1"/>
</dbReference>
<evidence type="ECO:0000259" key="2">
    <source>
        <dbReference type="Pfam" id="PF14244"/>
    </source>
</evidence>
<dbReference type="PANTHER" id="PTHR47481:SF22">
    <property type="entry name" value="RETROTRANSPOSON GAG DOMAIN-CONTAINING PROTEIN"/>
    <property type="match status" value="1"/>
</dbReference>
<organism evidence="3 4">
    <name type="scientific">Vitis vinifera</name>
    <name type="common">Grape</name>
    <dbReference type="NCBI Taxonomy" id="29760"/>
    <lineage>
        <taxon>Eukaryota</taxon>
        <taxon>Viridiplantae</taxon>
        <taxon>Streptophyta</taxon>
        <taxon>Embryophyta</taxon>
        <taxon>Tracheophyta</taxon>
        <taxon>Spermatophyta</taxon>
        <taxon>Magnoliopsida</taxon>
        <taxon>eudicotyledons</taxon>
        <taxon>Gunneridae</taxon>
        <taxon>Pentapetalae</taxon>
        <taxon>rosids</taxon>
        <taxon>Vitales</taxon>
        <taxon>Vitaceae</taxon>
        <taxon>Viteae</taxon>
        <taxon>Vitis</taxon>
    </lineage>
</organism>
<proteinExistence type="predicted"/>
<dbReference type="AlphaFoldDB" id="A0A438I2S1"/>
<evidence type="ECO:0000256" key="1">
    <source>
        <dbReference type="SAM" id="MobiDB-lite"/>
    </source>
</evidence>
<gene>
    <name evidence="3" type="primary">RE2_925</name>
    <name evidence="3" type="ORF">CK203_044211</name>
</gene>
<dbReference type="PANTHER" id="PTHR47481">
    <property type="match status" value="1"/>
</dbReference>